<dbReference type="SUPFAM" id="SSF46689">
    <property type="entry name" value="Homeodomain-like"/>
    <property type="match status" value="1"/>
</dbReference>
<dbReference type="PANTHER" id="PTHR30055:SF234">
    <property type="entry name" value="HTH-TYPE TRANSCRIPTIONAL REGULATOR BETI"/>
    <property type="match status" value="1"/>
</dbReference>
<evidence type="ECO:0000256" key="3">
    <source>
        <dbReference type="ARBA" id="ARBA00023163"/>
    </source>
</evidence>
<evidence type="ECO:0000259" key="5">
    <source>
        <dbReference type="PROSITE" id="PS50977"/>
    </source>
</evidence>
<dbReference type="InterPro" id="IPR050109">
    <property type="entry name" value="HTH-type_TetR-like_transc_reg"/>
</dbReference>
<gene>
    <name evidence="6" type="ORF">ACIO7M_12250</name>
</gene>
<keyword evidence="2 4" id="KW-0238">DNA-binding</keyword>
<keyword evidence="3" id="KW-0804">Transcription</keyword>
<dbReference type="PANTHER" id="PTHR30055">
    <property type="entry name" value="HTH-TYPE TRANSCRIPTIONAL REGULATOR RUTR"/>
    <property type="match status" value="1"/>
</dbReference>
<name>A0ABW8EIA4_STRT5</name>
<protein>
    <submittedName>
        <fullName evidence="6">TetR/AcrR family transcriptional regulator</fullName>
    </submittedName>
</protein>
<dbReference type="InterPro" id="IPR036271">
    <property type="entry name" value="Tet_transcr_reg_TetR-rel_C_sf"/>
</dbReference>
<dbReference type="Gene3D" id="1.10.357.10">
    <property type="entry name" value="Tetracycline Repressor, domain 2"/>
    <property type="match status" value="1"/>
</dbReference>
<evidence type="ECO:0000256" key="4">
    <source>
        <dbReference type="PROSITE-ProRule" id="PRU00335"/>
    </source>
</evidence>
<dbReference type="InterPro" id="IPR009057">
    <property type="entry name" value="Homeodomain-like_sf"/>
</dbReference>
<comment type="caution">
    <text evidence="6">The sequence shown here is derived from an EMBL/GenBank/DDBJ whole genome shotgun (WGS) entry which is preliminary data.</text>
</comment>
<evidence type="ECO:0000256" key="2">
    <source>
        <dbReference type="ARBA" id="ARBA00023125"/>
    </source>
</evidence>
<sequence length="196" mass="21725">MTPASFDRPNPANPRVQRTRARILTVARRVLAEVGPTALTYSLLAERAQVTRQTLYRHWPTREAMLADVMLESGDAAGYPTPGTNPREVLTAYLHSLRQGLADTATASALMTLAAQADRDADADQALARISQDRHQALNELLAPSGIQMTADEFTLLIGPVMFRRFLDRQPLTDTYIDTVVTHWLTTTVEETPPTR</sequence>
<dbReference type="PROSITE" id="PS50977">
    <property type="entry name" value="HTH_TETR_2"/>
    <property type="match status" value="1"/>
</dbReference>
<dbReference type="PRINTS" id="PR00455">
    <property type="entry name" value="HTHTETR"/>
</dbReference>
<evidence type="ECO:0000313" key="7">
    <source>
        <dbReference type="Proteomes" id="UP001617351"/>
    </source>
</evidence>
<organism evidence="6 7">
    <name type="scientific">Streptomyces toxytricini</name>
    <name type="common">Actinomyces toxytricini</name>
    <dbReference type="NCBI Taxonomy" id="67369"/>
    <lineage>
        <taxon>Bacteria</taxon>
        <taxon>Bacillati</taxon>
        <taxon>Actinomycetota</taxon>
        <taxon>Actinomycetes</taxon>
        <taxon>Kitasatosporales</taxon>
        <taxon>Streptomycetaceae</taxon>
        <taxon>Streptomyces</taxon>
    </lineage>
</organism>
<evidence type="ECO:0000256" key="1">
    <source>
        <dbReference type="ARBA" id="ARBA00023015"/>
    </source>
</evidence>
<dbReference type="RefSeq" id="WP_402380103.1">
    <property type="nucleotide sequence ID" value="NZ_JBIUYY010000004.1"/>
</dbReference>
<keyword evidence="7" id="KW-1185">Reference proteome</keyword>
<accession>A0ABW8EIA4</accession>
<dbReference type="Pfam" id="PF00440">
    <property type="entry name" value="TetR_N"/>
    <property type="match status" value="1"/>
</dbReference>
<reference evidence="6 7" key="1">
    <citation type="submission" date="2024-10" db="EMBL/GenBank/DDBJ databases">
        <title>The Natural Products Discovery Center: Release of the First 8490 Sequenced Strains for Exploring Actinobacteria Biosynthetic Diversity.</title>
        <authorList>
            <person name="Kalkreuter E."/>
            <person name="Kautsar S.A."/>
            <person name="Yang D."/>
            <person name="Bader C.D."/>
            <person name="Teijaro C.N."/>
            <person name="Fluegel L."/>
            <person name="Davis C.M."/>
            <person name="Simpson J.R."/>
            <person name="Lauterbach L."/>
            <person name="Steele A.D."/>
            <person name="Gui C."/>
            <person name="Meng S."/>
            <person name="Li G."/>
            <person name="Viehrig K."/>
            <person name="Ye F."/>
            <person name="Su P."/>
            <person name="Kiefer A.F."/>
            <person name="Nichols A."/>
            <person name="Cepeda A.J."/>
            <person name="Yan W."/>
            <person name="Fan B."/>
            <person name="Jiang Y."/>
            <person name="Adhikari A."/>
            <person name="Zheng C.-J."/>
            <person name="Schuster L."/>
            <person name="Cowan T.M."/>
            <person name="Smanski M.J."/>
            <person name="Chevrette M.G."/>
            <person name="De Carvalho L.P.S."/>
            <person name="Shen B."/>
        </authorList>
    </citation>
    <scope>NUCLEOTIDE SEQUENCE [LARGE SCALE GENOMIC DNA]</scope>
    <source>
        <strain evidence="6 7">NPDC087220</strain>
    </source>
</reference>
<proteinExistence type="predicted"/>
<dbReference type="EMBL" id="JBIUYY010000004">
    <property type="protein sequence ID" value="MFJ2821876.1"/>
    <property type="molecule type" value="Genomic_DNA"/>
</dbReference>
<feature type="domain" description="HTH tetR-type" evidence="5">
    <location>
        <begin position="17"/>
        <end position="77"/>
    </location>
</feature>
<evidence type="ECO:0000313" key="6">
    <source>
        <dbReference type="EMBL" id="MFJ2821876.1"/>
    </source>
</evidence>
<dbReference type="Proteomes" id="UP001617351">
    <property type="component" value="Unassembled WGS sequence"/>
</dbReference>
<dbReference type="SUPFAM" id="SSF48498">
    <property type="entry name" value="Tetracyclin repressor-like, C-terminal domain"/>
    <property type="match status" value="1"/>
</dbReference>
<dbReference type="InterPro" id="IPR001647">
    <property type="entry name" value="HTH_TetR"/>
</dbReference>
<feature type="DNA-binding region" description="H-T-H motif" evidence="4">
    <location>
        <begin position="40"/>
        <end position="59"/>
    </location>
</feature>
<keyword evidence="1" id="KW-0805">Transcription regulation</keyword>